<gene>
    <name evidence="1" type="ordered locus">Lcho_4314</name>
</gene>
<keyword evidence="2" id="KW-1185">Reference proteome</keyword>
<protein>
    <recommendedName>
        <fullName evidence="3">GAF domain-containing protein</fullName>
    </recommendedName>
</protein>
<dbReference type="EMBL" id="CP001013">
    <property type="protein sequence ID" value="ACB36565.1"/>
    <property type="molecule type" value="Genomic_DNA"/>
</dbReference>
<sequence length="305" mass="31997">MNTFIRVAEVWTPSPDGSPLEWAGGIYGAAPVFGAISRTLCFGRGEGLPGHAWDEGRPILLRQFEGSYFRRTKVARDAGLNCAVALPIFRGTQLTSVVVLLCGAPEAHAGAIELWHNDPRLTSDLTLAEGYFGSSGAELEALSRDTYLPRGSGLPGMAWQRDSAVFMDQLDTSSRFLRAQTAATAGIVRALAMPCSTRDHQSWILSLLSSSSTPIARRVESWLPDESGQALTRAFGFCERAGTLAAGGASLAAGTGPIGQAYATGTAVALDPIGTAPDGAPGLTAVLAIPLLSDDAVTEVLALYF</sequence>
<evidence type="ECO:0000313" key="2">
    <source>
        <dbReference type="Proteomes" id="UP000001693"/>
    </source>
</evidence>
<dbReference type="OrthoDB" id="9148869at2"/>
<reference evidence="1 2" key="1">
    <citation type="submission" date="2008-03" db="EMBL/GenBank/DDBJ databases">
        <title>Complete sequence of Leptothrix cholodnii SP-6.</title>
        <authorList>
            <consortium name="US DOE Joint Genome Institute"/>
            <person name="Copeland A."/>
            <person name="Lucas S."/>
            <person name="Lapidus A."/>
            <person name="Glavina del Rio T."/>
            <person name="Dalin E."/>
            <person name="Tice H."/>
            <person name="Bruce D."/>
            <person name="Goodwin L."/>
            <person name="Pitluck S."/>
            <person name="Chertkov O."/>
            <person name="Brettin T."/>
            <person name="Detter J.C."/>
            <person name="Han C."/>
            <person name="Kuske C.R."/>
            <person name="Schmutz J."/>
            <person name="Larimer F."/>
            <person name="Land M."/>
            <person name="Hauser L."/>
            <person name="Kyrpides N."/>
            <person name="Lykidis A."/>
            <person name="Emerson D."/>
            <person name="Richardson P."/>
        </authorList>
    </citation>
    <scope>NUCLEOTIDE SEQUENCE [LARGE SCALE GENOMIC DNA]</scope>
    <source>
        <strain evidence="2">ATCC 51168 / LMG 8142 / SP-6</strain>
    </source>
</reference>
<evidence type="ECO:0008006" key="3">
    <source>
        <dbReference type="Google" id="ProtNLM"/>
    </source>
</evidence>
<organism evidence="1 2">
    <name type="scientific">Leptothrix cholodnii (strain ATCC 51168 / LMG 8142 / SP-6)</name>
    <name type="common">Leptothrix discophora (strain SP-6)</name>
    <dbReference type="NCBI Taxonomy" id="395495"/>
    <lineage>
        <taxon>Bacteria</taxon>
        <taxon>Pseudomonadati</taxon>
        <taxon>Pseudomonadota</taxon>
        <taxon>Betaproteobacteria</taxon>
        <taxon>Burkholderiales</taxon>
        <taxon>Sphaerotilaceae</taxon>
        <taxon>Leptothrix</taxon>
    </lineage>
</organism>
<dbReference type="eggNOG" id="ENOG502Z97M">
    <property type="taxonomic scope" value="Bacteria"/>
</dbReference>
<dbReference type="Proteomes" id="UP000001693">
    <property type="component" value="Chromosome"/>
</dbReference>
<dbReference type="RefSeq" id="WP_012349306.1">
    <property type="nucleotide sequence ID" value="NC_010524.1"/>
</dbReference>
<dbReference type="STRING" id="395495.Lcho_4314"/>
<dbReference type="AlphaFoldDB" id="B1XZK2"/>
<dbReference type="InterPro" id="IPR029016">
    <property type="entry name" value="GAF-like_dom_sf"/>
</dbReference>
<name>B1XZK2_LEPCP</name>
<dbReference type="HOGENOM" id="CLU_887600_0_0_4"/>
<accession>B1XZK2</accession>
<dbReference type="Gene3D" id="3.30.450.40">
    <property type="match status" value="1"/>
</dbReference>
<dbReference type="KEGG" id="lch:Lcho_4314"/>
<proteinExistence type="predicted"/>
<evidence type="ECO:0000313" key="1">
    <source>
        <dbReference type="EMBL" id="ACB36565.1"/>
    </source>
</evidence>